<dbReference type="SUPFAM" id="SSF111321">
    <property type="entry name" value="AF1104-like"/>
    <property type="match status" value="1"/>
</dbReference>
<comment type="caution">
    <text evidence="9">The sequence shown here is derived from an EMBL/GenBank/DDBJ whole genome shotgun (WGS) entry which is preliminary data.</text>
</comment>
<evidence type="ECO:0000313" key="9">
    <source>
        <dbReference type="EMBL" id="KAJ4458717.1"/>
    </source>
</evidence>
<keyword evidence="10" id="KW-1185">Reference proteome</keyword>
<gene>
    <name evidence="9" type="ORF">PAPYR_5483</name>
</gene>
<proteinExistence type="inferred from homology"/>
<evidence type="ECO:0000256" key="2">
    <source>
        <dbReference type="ARBA" id="ARBA00009519"/>
    </source>
</evidence>
<dbReference type="PANTHER" id="PTHR12260">
    <property type="entry name" value="DAMAGE-CONTROL PHOSPHATASE ARMT1"/>
    <property type="match status" value="1"/>
</dbReference>
<sequence>MPFPEPITTHDAPGTFIHRTMNIRIPQILRNVIQAHRLIFPSAMLEELNSLLNEMTTSVPIQFLTGTCPPPDPQWNLDPWQTRFDTLIPSGRGWRDHLPWYFVEVLFYRRVLSITNFYGERRGVSPAIDRFLHYDPFSPSKQAELASESSLCLLMNTLAWAAQVDIPFGEQLAGLLNRDLWGNQADLSFSGGLNTSSAAASSHASRKDMILVDDTEVITGHMCGLAWPGRVDFICDNVGAELLMDLVLAVCLLRRCPAGLVRLHVKDAPLFVSDTTPADVRATLAYLRRMANDPTGDFPRFAALHREHPGLLADFVGFLEERVVLPLDDHGPAPTECSRAPGRIHICPHPFWNGPAFFHEPQAMPAHLRALFGASSDAVLVKGDANYRRLVGDSRLWDPETPAGPVFSASFPREEVTGAVRAPLLVAALRTLKSEPIVGLPPGLATKLDASPAETDWRSNGKHGIIQAVMLN</sequence>
<organism evidence="9 10">
    <name type="scientific">Paratrimastix pyriformis</name>
    <dbReference type="NCBI Taxonomy" id="342808"/>
    <lineage>
        <taxon>Eukaryota</taxon>
        <taxon>Metamonada</taxon>
        <taxon>Preaxostyla</taxon>
        <taxon>Paratrimastigidae</taxon>
        <taxon>Paratrimastix</taxon>
    </lineage>
</organism>
<dbReference type="EC" id="3.1.3.-" evidence="7"/>
<dbReference type="Pfam" id="PF01937">
    <property type="entry name" value="ARMT1-like_dom"/>
    <property type="match status" value="1"/>
</dbReference>
<accession>A0ABQ8ULZ7</accession>
<dbReference type="Gene3D" id="3.40.50.10880">
    <property type="entry name" value="Uncharacterised protein PF01937, DUF89, domain 3"/>
    <property type="match status" value="1"/>
</dbReference>
<evidence type="ECO:0000256" key="7">
    <source>
        <dbReference type="RuleBase" id="RU367030"/>
    </source>
</evidence>
<keyword evidence="5 7" id="KW-0464">Manganese</keyword>
<evidence type="ECO:0000256" key="1">
    <source>
        <dbReference type="ARBA" id="ARBA00001326"/>
    </source>
</evidence>
<dbReference type="PANTHER" id="PTHR12260:SF6">
    <property type="entry name" value="DAMAGE-CONTROL PHOSPHATASE ARMT1"/>
    <property type="match status" value="1"/>
</dbReference>
<protein>
    <recommendedName>
        <fullName evidence="7">Sugar phosphate phosphatase</fullName>
        <ecNumber evidence="7">3.1.3.-</ecNumber>
    </recommendedName>
</protein>
<dbReference type="EMBL" id="JAPMOS010000026">
    <property type="protein sequence ID" value="KAJ4458717.1"/>
    <property type="molecule type" value="Genomic_DNA"/>
</dbReference>
<comment type="function">
    <text evidence="7">Metal-dependent phosphatase that shows phosphatase activity against several substrates, including fructose-1-phosphate and fructose-6-phosphate. Its preference for fructose-1-phosphate, a strong glycating agent that causes DNA damage rather than a canonical yeast metabolite, suggests a damage-control function in hexose phosphate metabolism.</text>
</comment>
<feature type="domain" description="Damage-control phosphatase ARMT1-like metal-binding" evidence="8">
    <location>
        <begin position="21"/>
        <end position="447"/>
    </location>
</feature>
<evidence type="ECO:0000259" key="8">
    <source>
        <dbReference type="Pfam" id="PF01937"/>
    </source>
</evidence>
<reference evidence="9" key="1">
    <citation type="journal article" date="2022" name="bioRxiv">
        <title>Genomics of Preaxostyla Flagellates Illuminates Evolutionary Transitions and the Path Towards Mitochondrial Loss.</title>
        <authorList>
            <person name="Novak L.V.F."/>
            <person name="Treitli S.C."/>
            <person name="Pyrih J."/>
            <person name="Halakuc P."/>
            <person name="Pipaliya S.V."/>
            <person name="Vacek V."/>
            <person name="Brzon O."/>
            <person name="Soukal P."/>
            <person name="Eme L."/>
            <person name="Dacks J.B."/>
            <person name="Karnkowska A."/>
            <person name="Elias M."/>
            <person name="Hampl V."/>
        </authorList>
    </citation>
    <scope>NUCLEOTIDE SEQUENCE</scope>
    <source>
        <strain evidence="9">RCP-MX</strain>
    </source>
</reference>
<dbReference type="InterPro" id="IPR002791">
    <property type="entry name" value="ARMT1-like_metal-bd"/>
</dbReference>
<comment type="domain">
    <text evidence="7">Subfamily III proteins have a conserved RTxK motif about 40-50 residues from the C-terminus; the threonine may be replaced by serine or cysteine.</text>
</comment>
<evidence type="ECO:0000256" key="4">
    <source>
        <dbReference type="ARBA" id="ARBA00022801"/>
    </source>
</evidence>
<evidence type="ECO:0000256" key="3">
    <source>
        <dbReference type="ARBA" id="ARBA00022723"/>
    </source>
</evidence>
<evidence type="ECO:0000313" key="10">
    <source>
        <dbReference type="Proteomes" id="UP001141327"/>
    </source>
</evidence>
<dbReference type="Gene3D" id="1.20.930.60">
    <property type="match status" value="1"/>
</dbReference>
<comment type="catalytic activity">
    <reaction evidence="1 7">
        <text>beta-D-fructose 1-phosphate + H2O = D-fructose + phosphate</text>
        <dbReference type="Rhea" id="RHEA:35603"/>
        <dbReference type="ChEBI" id="CHEBI:15377"/>
        <dbReference type="ChEBI" id="CHEBI:37721"/>
        <dbReference type="ChEBI" id="CHEBI:43474"/>
        <dbReference type="ChEBI" id="CHEBI:138881"/>
    </reaction>
</comment>
<keyword evidence="4 7" id="KW-0378">Hydrolase</keyword>
<dbReference type="Proteomes" id="UP001141327">
    <property type="component" value="Unassembled WGS sequence"/>
</dbReference>
<evidence type="ECO:0000256" key="6">
    <source>
        <dbReference type="ARBA" id="ARBA00048809"/>
    </source>
</evidence>
<dbReference type="InterPro" id="IPR039763">
    <property type="entry name" value="ARMT1"/>
</dbReference>
<dbReference type="InterPro" id="IPR036075">
    <property type="entry name" value="ARMT-1-like_metal-bd_sf"/>
</dbReference>
<keyword evidence="3 7" id="KW-0479">Metal-binding</keyword>
<evidence type="ECO:0000256" key="5">
    <source>
        <dbReference type="ARBA" id="ARBA00023211"/>
    </source>
</evidence>
<name>A0ABQ8ULZ7_9EUKA</name>
<comment type="similarity">
    <text evidence="2 7">Belongs to the damage-control phosphatase family. Sugar phosphate phosphatase III subfamily.</text>
</comment>
<comment type="catalytic activity">
    <reaction evidence="6 7">
        <text>beta-D-fructose 6-phosphate = dihydroxyacetone + D-glyceraldehyde 3-phosphate</text>
        <dbReference type="Rhea" id="RHEA:28002"/>
        <dbReference type="ChEBI" id="CHEBI:16016"/>
        <dbReference type="ChEBI" id="CHEBI:57634"/>
        <dbReference type="ChEBI" id="CHEBI:59776"/>
    </reaction>
</comment>
<comment type="cofactor">
    <cofactor evidence="7">
        <name>Mn(2+)</name>
        <dbReference type="ChEBI" id="CHEBI:29035"/>
    </cofactor>
    <cofactor evidence="7">
        <name>Ni(2+)</name>
        <dbReference type="ChEBI" id="CHEBI:49786"/>
    </cofactor>
</comment>